<accession>A0A6C0LDG7</accession>
<dbReference type="AlphaFoldDB" id="A0A6C0LDG7"/>
<name>A0A6C0LDG7_9ZZZZ</name>
<sequence length="275" mass="33071">MTKDNQYALNSQESFNLKLTTSIAEIQTKYNHLLAEYIFFILENVKIKDDTFLKFIMHRGLLTITNVFNIILFYTKNIDVAYFHSQKAFYFYVEFIGQISEDHHTFLQLSSRDATLFVYKKTIFYISNELKQTIHDKTEIKLLKKSEMLQHIYQCLFKSVCENFDFSMEVGMRDHVNKIEKILQKVIHVYKFSHDQLNTIQLFIEKIKQQYSYDNLYETIEIFLKKYSTCVGYEKNIEKNIEKNLKKKILQWNLGKEEKDLAIENIKKEVDWLFM</sequence>
<evidence type="ECO:0000313" key="1">
    <source>
        <dbReference type="EMBL" id="QHU28633.1"/>
    </source>
</evidence>
<organism evidence="1">
    <name type="scientific">viral metagenome</name>
    <dbReference type="NCBI Taxonomy" id="1070528"/>
    <lineage>
        <taxon>unclassified sequences</taxon>
        <taxon>metagenomes</taxon>
        <taxon>organismal metagenomes</taxon>
    </lineage>
</organism>
<proteinExistence type="predicted"/>
<reference evidence="1" key="1">
    <citation type="journal article" date="2020" name="Nature">
        <title>Giant virus diversity and host interactions through global metagenomics.</title>
        <authorList>
            <person name="Schulz F."/>
            <person name="Roux S."/>
            <person name="Paez-Espino D."/>
            <person name="Jungbluth S."/>
            <person name="Walsh D.A."/>
            <person name="Denef V.J."/>
            <person name="McMahon K.D."/>
            <person name="Konstantinidis K.T."/>
            <person name="Eloe-Fadrosh E.A."/>
            <person name="Kyrpides N.C."/>
            <person name="Woyke T."/>
        </authorList>
    </citation>
    <scope>NUCLEOTIDE SEQUENCE</scope>
    <source>
        <strain evidence="1">GVMAG-M-3300027770-73</strain>
    </source>
</reference>
<protein>
    <submittedName>
        <fullName evidence="1">Uncharacterized protein</fullName>
    </submittedName>
</protein>
<dbReference type="EMBL" id="MN740473">
    <property type="protein sequence ID" value="QHU28633.1"/>
    <property type="molecule type" value="Genomic_DNA"/>
</dbReference>